<dbReference type="Pfam" id="PF13469">
    <property type="entry name" value="Sulfotransfer_3"/>
    <property type="match status" value="1"/>
</dbReference>
<name>A0A3B0VTW4_9ZZZZ</name>
<reference evidence="1" key="1">
    <citation type="submission" date="2018-06" db="EMBL/GenBank/DDBJ databases">
        <authorList>
            <person name="Zhirakovskaya E."/>
        </authorList>
    </citation>
    <scope>NUCLEOTIDE SEQUENCE</scope>
</reference>
<organism evidence="1">
    <name type="scientific">hydrothermal vent metagenome</name>
    <dbReference type="NCBI Taxonomy" id="652676"/>
    <lineage>
        <taxon>unclassified sequences</taxon>
        <taxon>metagenomes</taxon>
        <taxon>ecological metagenomes</taxon>
    </lineage>
</organism>
<accession>A0A3B0VTW4</accession>
<evidence type="ECO:0000313" key="1">
    <source>
        <dbReference type="EMBL" id="VAW34844.1"/>
    </source>
</evidence>
<evidence type="ECO:0008006" key="2">
    <source>
        <dbReference type="Google" id="ProtNLM"/>
    </source>
</evidence>
<dbReference type="Gene3D" id="3.40.50.300">
    <property type="entry name" value="P-loop containing nucleotide triphosphate hydrolases"/>
    <property type="match status" value="1"/>
</dbReference>
<gene>
    <name evidence="1" type="ORF">MNBD_CHLOROFLEXI01-616</name>
</gene>
<dbReference type="SUPFAM" id="SSF52540">
    <property type="entry name" value="P-loop containing nucleoside triphosphate hydrolases"/>
    <property type="match status" value="1"/>
</dbReference>
<proteinExistence type="predicted"/>
<sequence length="260" mass="29536">MPLIISGHQRSGTTLLRRLCDAHPQMKVANEFGCFADVGHSVGHALKARLGQWRLVNGRWAFDSRFANQPRRHGYNLRFTLSYWRHLLRFSQGDVTITAVTQALQAQLGETAVIGDKLPQYLPLLPSFLSNDSVKVIIIYRDCRDVTSSFLEKVRTVWRTRPWAGDVDTAEKIAYKWVESIELMERLSDQIYIIQYEKLVNQPASRLADLGAWLRIDPAGFNPHSVKATKVGKHQQGLTKEELADVWTVAGSTMTRLGYE</sequence>
<protein>
    <recommendedName>
        <fullName evidence="2">Sulfotransferase</fullName>
    </recommendedName>
</protein>
<dbReference type="EMBL" id="UOEU01000554">
    <property type="protein sequence ID" value="VAW34844.1"/>
    <property type="molecule type" value="Genomic_DNA"/>
</dbReference>
<dbReference type="InterPro" id="IPR027417">
    <property type="entry name" value="P-loop_NTPase"/>
</dbReference>
<dbReference type="AlphaFoldDB" id="A0A3B0VTW4"/>